<reference evidence="3" key="1">
    <citation type="submission" date="2020-01" db="EMBL/GenBank/DDBJ databases">
        <authorList>
            <person name="Rat A."/>
        </authorList>
    </citation>
    <scope>NUCLEOTIDE SEQUENCE</scope>
    <source>
        <strain evidence="3">LMG 31231</strain>
    </source>
</reference>
<feature type="domain" description="Penicillin-binding C-terminal" evidence="2">
    <location>
        <begin position="2"/>
        <end position="76"/>
    </location>
</feature>
<dbReference type="Proteomes" id="UP001138751">
    <property type="component" value="Unassembled WGS sequence"/>
</dbReference>
<evidence type="ECO:0000313" key="3">
    <source>
        <dbReference type="EMBL" id="MBR0674499.1"/>
    </source>
</evidence>
<feature type="region of interest" description="Disordered" evidence="1">
    <location>
        <begin position="80"/>
        <end position="99"/>
    </location>
</feature>
<dbReference type="AlphaFoldDB" id="A0A9X9X520"/>
<feature type="compositionally biased region" description="Polar residues" evidence="1">
    <location>
        <begin position="87"/>
        <end position="99"/>
    </location>
</feature>
<evidence type="ECO:0000259" key="2">
    <source>
        <dbReference type="Pfam" id="PF06832"/>
    </source>
</evidence>
<gene>
    <name evidence="3" type="ORF">GXW76_25255</name>
</gene>
<evidence type="ECO:0000256" key="1">
    <source>
        <dbReference type="SAM" id="MobiDB-lite"/>
    </source>
</evidence>
<proteinExistence type="predicted"/>
<comment type="caution">
    <text evidence="3">The sequence shown here is derived from an EMBL/GenBank/DDBJ whole genome shotgun (WGS) entry which is preliminary data.</text>
</comment>
<sequence>DRLRLLFPPPGAAVAEGAGPVTLRAAGGRRPLAFLVDGAPIAHEAARREAAWEPPGPGFYRVTVLDADGAAASASIRVRPQDAPPAQGTTITLVPISTR</sequence>
<protein>
    <recommendedName>
        <fullName evidence="2">Penicillin-binding C-terminal domain-containing protein</fullName>
    </recommendedName>
</protein>
<reference evidence="3" key="2">
    <citation type="journal article" date="2021" name="Syst. Appl. Microbiol.">
        <title>Roseomonas hellenica sp. nov., isolated from roots of wild-growing Alkanna tinctoria.</title>
        <authorList>
            <person name="Rat A."/>
            <person name="Naranjo H.D."/>
            <person name="Lebbe L."/>
            <person name="Cnockaert M."/>
            <person name="Krigas N."/>
            <person name="Grigoriadou K."/>
            <person name="Maloupa E."/>
            <person name="Willems A."/>
        </authorList>
    </citation>
    <scope>NUCLEOTIDE SEQUENCE</scope>
    <source>
        <strain evidence="3">LMG 31231</strain>
    </source>
</reference>
<dbReference type="EMBL" id="JAAEDM010000181">
    <property type="protein sequence ID" value="MBR0674499.1"/>
    <property type="molecule type" value="Genomic_DNA"/>
</dbReference>
<feature type="non-terminal residue" evidence="3">
    <location>
        <position position="1"/>
    </location>
</feature>
<name>A0A9X9X520_9PROT</name>
<keyword evidence="4" id="KW-1185">Reference proteome</keyword>
<organism evidence="3 4">
    <name type="scientific">Neoroseomonas soli</name>
    <dbReference type="NCBI Taxonomy" id="1081025"/>
    <lineage>
        <taxon>Bacteria</taxon>
        <taxon>Pseudomonadati</taxon>
        <taxon>Pseudomonadota</taxon>
        <taxon>Alphaproteobacteria</taxon>
        <taxon>Acetobacterales</taxon>
        <taxon>Acetobacteraceae</taxon>
        <taxon>Neoroseomonas</taxon>
    </lineage>
</organism>
<accession>A0A9X9X520</accession>
<dbReference type="Pfam" id="PF06832">
    <property type="entry name" value="BiPBP_C"/>
    <property type="match status" value="1"/>
</dbReference>
<evidence type="ECO:0000313" key="4">
    <source>
        <dbReference type="Proteomes" id="UP001138751"/>
    </source>
</evidence>
<dbReference type="InterPro" id="IPR009647">
    <property type="entry name" value="PBP_C"/>
</dbReference>